<proteinExistence type="predicted"/>
<keyword evidence="4 6" id="KW-1133">Transmembrane helix</keyword>
<evidence type="ECO:0000256" key="5">
    <source>
        <dbReference type="ARBA" id="ARBA00023136"/>
    </source>
</evidence>
<name>A0A2W5NBM0_RHOSU</name>
<feature type="transmembrane region" description="Helical" evidence="6">
    <location>
        <begin position="760"/>
        <end position="780"/>
    </location>
</feature>
<accession>A0A2W5NBM0</accession>
<feature type="transmembrane region" description="Helical" evidence="6">
    <location>
        <begin position="709"/>
        <end position="738"/>
    </location>
</feature>
<dbReference type="EMBL" id="QFPW01000004">
    <property type="protein sequence ID" value="PZQ50464.1"/>
    <property type="molecule type" value="Genomic_DNA"/>
</dbReference>
<evidence type="ECO:0000259" key="8">
    <source>
        <dbReference type="Pfam" id="PF12704"/>
    </source>
</evidence>
<evidence type="ECO:0000256" key="4">
    <source>
        <dbReference type="ARBA" id="ARBA00022989"/>
    </source>
</evidence>
<organism evidence="9 10">
    <name type="scientific">Rhodovulum sulfidophilum</name>
    <name type="common">Rhodobacter sulfidophilus</name>
    <dbReference type="NCBI Taxonomy" id="35806"/>
    <lineage>
        <taxon>Bacteria</taxon>
        <taxon>Pseudomonadati</taxon>
        <taxon>Pseudomonadota</taxon>
        <taxon>Alphaproteobacteria</taxon>
        <taxon>Rhodobacterales</taxon>
        <taxon>Paracoccaceae</taxon>
        <taxon>Rhodovulum</taxon>
    </lineage>
</organism>
<evidence type="ECO:0000256" key="6">
    <source>
        <dbReference type="SAM" id="Phobius"/>
    </source>
</evidence>
<evidence type="ECO:0000256" key="2">
    <source>
        <dbReference type="ARBA" id="ARBA00022475"/>
    </source>
</evidence>
<dbReference type="InterPro" id="IPR025857">
    <property type="entry name" value="MacB_PCD"/>
</dbReference>
<feature type="transmembrane region" description="Helical" evidence="6">
    <location>
        <begin position="365"/>
        <end position="387"/>
    </location>
</feature>
<dbReference type="InterPro" id="IPR003838">
    <property type="entry name" value="ABC3_permease_C"/>
</dbReference>
<evidence type="ECO:0000313" key="10">
    <source>
        <dbReference type="Proteomes" id="UP000249185"/>
    </source>
</evidence>
<comment type="caution">
    <text evidence="9">The sequence shown here is derived from an EMBL/GenBank/DDBJ whole genome shotgun (WGS) entry which is preliminary data.</text>
</comment>
<feature type="transmembrane region" description="Helical" evidence="6">
    <location>
        <begin position="666"/>
        <end position="688"/>
    </location>
</feature>
<dbReference type="Pfam" id="PF02687">
    <property type="entry name" value="FtsX"/>
    <property type="match status" value="2"/>
</dbReference>
<evidence type="ECO:0000256" key="3">
    <source>
        <dbReference type="ARBA" id="ARBA00022692"/>
    </source>
</evidence>
<feature type="transmembrane region" description="Helical" evidence="6">
    <location>
        <begin position="319"/>
        <end position="344"/>
    </location>
</feature>
<dbReference type="GO" id="GO:0005886">
    <property type="term" value="C:plasma membrane"/>
    <property type="evidence" value="ECO:0007669"/>
    <property type="project" value="UniProtKB-SubCell"/>
</dbReference>
<dbReference type="PANTHER" id="PTHR30287:SF2">
    <property type="entry name" value="BLL1001 PROTEIN"/>
    <property type="match status" value="1"/>
</dbReference>
<dbReference type="AlphaFoldDB" id="A0A2W5NBM0"/>
<protein>
    <submittedName>
        <fullName evidence="9">ABC transporter permease</fullName>
    </submittedName>
</protein>
<keyword evidence="5 6" id="KW-0472">Membrane</keyword>
<keyword evidence="3 6" id="KW-0812">Transmembrane</keyword>
<feature type="transmembrane region" description="Helical" evidence="6">
    <location>
        <begin position="438"/>
        <end position="458"/>
    </location>
</feature>
<dbReference type="Proteomes" id="UP000249185">
    <property type="component" value="Unassembled WGS sequence"/>
</dbReference>
<feature type="domain" description="MacB-like periplasmic core" evidence="8">
    <location>
        <begin position="443"/>
        <end position="630"/>
    </location>
</feature>
<evidence type="ECO:0000259" key="7">
    <source>
        <dbReference type="Pfam" id="PF02687"/>
    </source>
</evidence>
<feature type="domain" description="ABC3 transporter permease C-terminal" evidence="7">
    <location>
        <begin position="223"/>
        <end position="346"/>
    </location>
</feature>
<comment type="subcellular location">
    <subcellularLocation>
        <location evidence="1">Cell membrane</location>
        <topology evidence="1">Multi-pass membrane protein</topology>
    </subcellularLocation>
</comment>
<dbReference type="InterPro" id="IPR038766">
    <property type="entry name" value="Membrane_comp_ABC_pdt"/>
</dbReference>
<dbReference type="Pfam" id="PF12704">
    <property type="entry name" value="MacB_PCD"/>
    <property type="match status" value="1"/>
</dbReference>
<evidence type="ECO:0000256" key="1">
    <source>
        <dbReference type="ARBA" id="ARBA00004651"/>
    </source>
</evidence>
<reference evidence="9 10" key="1">
    <citation type="submission" date="2017-08" db="EMBL/GenBank/DDBJ databases">
        <title>Infants hospitalized years apart are colonized by the same room-sourced microbial strains.</title>
        <authorList>
            <person name="Brooks B."/>
            <person name="Olm M.R."/>
            <person name="Firek B.A."/>
            <person name="Baker R."/>
            <person name="Thomas B.C."/>
            <person name="Morowitz M.J."/>
            <person name="Banfield J.F."/>
        </authorList>
    </citation>
    <scope>NUCLEOTIDE SEQUENCE [LARGE SCALE GENOMIC DNA]</scope>
    <source>
        <strain evidence="9">S2_005_002_R2_34</strain>
    </source>
</reference>
<feature type="transmembrane region" description="Helical" evidence="6">
    <location>
        <begin position="264"/>
        <end position="295"/>
    </location>
</feature>
<feature type="domain" description="ABC3 transporter permease C-terminal" evidence="7">
    <location>
        <begin position="669"/>
        <end position="786"/>
    </location>
</feature>
<sequence length="798" mass="83228">MTGALAAALLSYWRRHPVELLTLLIGLATATALWSGVQALNAEARASYAAAEQVLAGGGATRIEALDGQDFPLADYVALRRAGLRVSPVLEGTWRRDGRALRLIGIEPLTLPPGATELGSDPADLPGFLLPPGRAYAAPETIAALEGVALPPLRPSDRLPPETLLMDIGRAAALLGAPDRVSYLLAPAGTALPPDFADRLMLAPGAGGDLSRLTDSFHLNLTAFGFLSFLVGLIIVYAAIGLAFERRRPMLRTLRLVGVSARRLTAALLAEILVLALVGGAIGMVAGYALAAALLPDVAASLDGLYGTHVPGQLTLTPAWWLAGLGIAVLGALLAAADSLARAFRLGPLASARPEAWLGALRRRLGWQVAAAVGLAAAALALLGFGASLFAGFALMGALLLGAALLLPALLAGVLGILGARARGPLAEWLWADSRQRLGGLSLALMALLLALGVNIGVGTMVESFRATFTGWLDQRLGAEIYLSAPDGATAGAAATFLAADPATRAVLPIGAARSRFDGAPLEIYAFTDNPIYRAGWPLLAALDAPWDAVARGEAVMVNEQLARRARLAPGDAITLPTATGAWETRVAAVYSDYGNPEAQILAPIAEVRARWPRAEARRLAVRAEPGAVPGLIAGLRARFDVEVTDQAELRASAEAVFDKTFAVTLALNALTLAVAGIALLTGLLTLAEQRLGQLAPLWALGLTRRRLAALEIGQAVGLAGLTALAALPLGLAVAWVLTEVINPRAFGWRLPLLVFPADWARLFLLALLTGALAALWPALRLRRAAPADLLRRFSDER</sequence>
<gene>
    <name evidence="9" type="ORF">DI556_07895</name>
</gene>
<evidence type="ECO:0000313" key="9">
    <source>
        <dbReference type="EMBL" id="PZQ50464.1"/>
    </source>
</evidence>
<feature type="transmembrane region" description="Helical" evidence="6">
    <location>
        <begin position="393"/>
        <end position="418"/>
    </location>
</feature>
<dbReference type="PANTHER" id="PTHR30287">
    <property type="entry name" value="MEMBRANE COMPONENT OF PREDICTED ABC SUPERFAMILY METABOLITE UPTAKE TRANSPORTER"/>
    <property type="match status" value="1"/>
</dbReference>
<keyword evidence="2" id="KW-1003">Cell membrane</keyword>
<feature type="transmembrane region" description="Helical" evidence="6">
    <location>
        <begin position="221"/>
        <end position="244"/>
    </location>
</feature>